<dbReference type="Gene3D" id="3.40.50.300">
    <property type="entry name" value="P-loop containing nucleotide triphosphate hydrolases"/>
    <property type="match status" value="1"/>
</dbReference>
<evidence type="ECO:0000256" key="4">
    <source>
        <dbReference type="ARBA" id="ARBA00022741"/>
    </source>
</evidence>
<dbReference type="GO" id="GO:0006260">
    <property type="term" value="P:DNA replication"/>
    <property type="evidence" value="ECO:0007669"/>
    <property type="project" value="UniProtKB-KW"/>
</dbReference>
<dbReference type="InterPro" id="IPR001257">
    <property type="entry name" value="Parvovirus_NS1_helicase"/>
</dbReference>
<keyword evidence="4" id="KW-0547">Nucleotide-binding</keyword>
<dbReference type="SUPFAM" id="SSF52540">
    <property type="entry name" value="P-loop containing nucleoside triphosphate hydrolases"/>
    <property type="match status" value="1"/>
</dbReference>
<dbReference type="GO" id="GO:0019079">
    <property type="term" value="P:viral genome replication"/>
    <property type="evidence" value="ECO:0007669"/>
    <property type="project" value="InterPro"/>
</dbReference>
<reference evidence="7" key="1">
    <citation type="submission" date="2020-09" db="EMBL/GenBank/DDBJ databases">
        <authorList>
            <person name="Dai Z."/>
            <person name="Yang S."/>
            <person name="Zhang W."/>
        </authorList>
    </citation>
    <scope>NUCLEOTIDE SEQUENCE</scope>
    <source>
        <strain evidence="7">Wpk139par011</strain>
    </source>
</reference>
<dbReference type="InterPro" id="IPR014015">
    <property type="entry name" value="Helicase_SF3_DNA-vir"/>
</dbReference>
<protein>
    <submittedName>
        <fullName evidence="7">Nonstructural protein</fullName>
    </submittedName>
</protein>
<dbReference type="PROSITE" id="PS51206">
    <property type="entry name" value="SF3_HELICASE_1"/>
    <property type="match status" value="1"/>
</dbReference>
<dbReference type="EMBL" id="MW046584">
    <property type="protein sequence ID" value="QTE04034.1"/>
    <property type="molecule type" value="Genomic_DNA"/>
</dbReference>
<evidence type="ECO:0000256" key="1">
    <source>
        <dbReference type="ARBA" id="ARBA00004147"/>
    </source>
</evidence>
<keyword evidence="5" id="KW-0067">ATP-binding</keyword>
<organism evidence="7">
    <name type="scientific">Dendrocopos leucotos parvoviridae sp</name>
    <dbReference type="NCBI Taxonomy" id="2794475"/>
    <lineage>
        <taxon>Viruses</taxon>
        <taxon>Monodnaviria</taxon>
        <taxon>Shotokuvirae</taxon>
        <taxon>Cossaviricota</taxon>
        <taxon>Quintoviricetes</taxon>
        <taxon>Piccovirales</taxon>
        <taxon>Parvoviridae</taxon>
    </lineage>
</organism>
<evidence type="ECO:0000256" key="3">
    <source>
        <dbReference type="ARBA" id="ARBA00022705"/>
    </source>
</evidence>
<dbReference type="InterPro" id="IPR027417">
    <property type="entry name" value="P-loop_NTPase"/>
</dbReference>
<accession>A0A8A4XE29</accession>
<feature type="domain" description="SF3 helicase" evidence="6">
    <location>
        <begin position="392"/>
        <end position="545"/>
    </location>
</feature>
<name>A0A8A4XE29_9VIRU</name>
<keyword evidence="3" id="KW-0235">DNA replication</keyword>
<dbReference type="Pfam" id="PF01057">
    <property type="entry name" value="Parvo_NS1"/>
    <property type="match status" value="1"/>
</dbReference>
<evidence type="ECO:0000259" key="6">
    <source>
        <dbReference type="PROSITE" id="PS51206"/>
    </source>
</evidence>
<proteinExistence type="predicted"/>
<sequence length="556" mass="63740">MDEIDELVDNTLQLAQEVRVIPSWSEYKRDDERAEFEEAGYSGDPIYDPITGTAEPVIEECEGRGGDGGQVSIVGSIIGGAKQLPVFLEVLGVRLIAELVKSIRRNGQRRLVRESIRGERPRIYTIINGIRKSLYKKGTFFAIAYHGSPSSHYHVIHACPWKWYCCRCYQPPGGKRNLRTTELTRISESDWNSEFEYLCSDDRQLQYVYSGVTYTKSLCGIKYIPIEGIHEEGATGEMEVCQNQNEGVPESERMAVDSGTSEHVVGSNSHLPKSSNKIIPEEVEAFIMNNLCVPIDSITVSHCWISSKYRFIGNDHKVVNNVIRSVKNRINTWMYEDFKNFYNNRFSLQFAAFKESTLTYYYLRDESAEIIEKLLLFQYLDLAAANGVTVEEQVTLFLQEVYDICFKKKAKVNALELIGPASCGKSFFCDMVANFFINVGLIENFDRYHQFPLQSAFNKRILQWNEAQCEHAKLEIAKLVLGGDPCPANIKYSDIQTISRTPVLITANRQFIPNTQPFNDRMIRYTWRPAPFLKQYDRKPHPLCLLKLFEDYPINK</sequence>
<evidence type="ECO:0000256" key="2">
    <source>
        <dbReference type="ARBA" id="ARBA00022562"/>
    </source>
</evidence>
<evidence type="ECO:0000313" key="7">
    <source>
        <dbReference type="EMBL" id="QTE04034.1"/>
    </source>
</evidence>
<reference evidence="7" key="2">
    <citation type="journal article" date="2022" name="Gigascience">
        <title>Parvovirus dark matter in the cloaca of wild birds.</title>
        <authorList>
            <person name="Dai Z."/>
            <person name="Wang H."/>
            <person name="Wu H."/>
            <person name="Zhang Q."/>
            <person name="Ji L."/>
            <person name="Wang X."/>
            <person name="Shen Q."/>
            <person name="Yang S."/>
            <person name="Ma X."/>
            <person name="Shan T."/>
            <person name="Zhang W."/>
        </authorList>
    </citation>
    <scope>NUCLEOTIDE SEQUENCE</scope>
    <source>
        <strain evidence="7">Wpk139par011</strain>
    </source>
</reference>
<dbReference type="GO" id="GO:0042025">
    <property type="term" value="C:host cell nucleus"/>
    <property type="evidence" value="ECO:0007669"/>
    <property type="project" value="UniProtKB-SubCell"/>
</dbReference>
<evidence type="ECO:0000256" key="5">
    <source>
        <dbReference type="ARBA" id="ARBA00022840"/>
    </source>
</evidence>
<comment type="subcellular location">
    <subcellularLocation>
        <location evidence="1">Host nucleus</location>
    </subcellularLocation>
</comment>
<keyword evidence="2" id="KW-1048">Host nucleus</keyword>
<dbReference type="GO" id="GO:0005524">
    <property type="term" value="F:ATP binding"/>
    <property type="evidence" value="ECO:0007669"/>
    <property type="project" value="UniProtKB-KW"/>
</dbReference>